<feature type="region of interest" description="Disordered" evidence="1">
    <location>
        <begin position="285"/>
        <end position="344"/>
    </location>
</feature>
<comment type="caution">
    <text evidence="2">The sequence shown here is derived from an EMBL/GenBank/DDBJ whole genome shotgun (WGS) entry which is preliminary data.</text>
</comment>
<accession>A0A9W6U9B6</accession>
<dbReference type="EMBL" id="BSXT01000481">
    <property type="protein sequence ID" value="GMF28518.1"/>
    <property type="molecule type" value="Genomic_DNA"/>
</dbReference>
<feature type="region of interest" description="Disordered" evidence="1">
    <location>
        <begin position="33"/>
        <end position="85"/>
    </location>
</feature>
<evidence type="ECO:0000313" key="3">
    <source>
        <dbReference type="Proteomes" id="UP001165121"/>
    </source>
</evidence>
<feature type="compositionally biased region" description="Basic and acidic residues" evidence="1">
    <location>
        <begin position="33"/>
        <end position="81"/>
    </location>
</feature>
<keyword evidence="3" id="KW-1185">Reference proteome</keyword>
<feature type="region of interest" description="Disordered" evidence="1">
    <location>
        <begin position="377"/>
        <end position="399"/>
    </location>
</feature>
<reference evidence="2" key="1">
    <citation type="submission" date="2023-04" db="EMBL/GenBank/DDBJ databases">
        <title>Phytophthora fragariaefolia NBRC 109709.</title>
        <authorList>
            <person name="Ichikawa N."/>
            <person name="Sato H."/>
            <person name="Tonouchi N."/>
        </authorList>
    </citation>
    <scope>NUCLEOTIDE SEQUENCE</scope>
    <source>
        <strain evidence="2">NBRC 109709</strain>
    </source>
</reference>
<feature type="compositionally biased region" description="Basic and acidic residues" evidence="1">
    <location>
        <begin position="292"/>
        <end position="302"/>
    </location>
</feature>
<dbReference type="Proteomes" id="UP001165121">
    <property type="component" value="Unassembled WGS sequence"/>
</dbReference>
<dbReference type="AlphaFoldDB" id="A0A9W6U9B6"/>
<gene>
    <name evidence="2" type="ORF">Pfra01_000592300</name>
</gene>
<protein>
    <submittedName>
        <fullName evidence="2">Unnamed protein product</fullName>
    </submittedName>
</protein>
<organism evidence="2 3">
    <name type="scientific">Phytophthora fragariaefolia</name>
    <dbReference type="NCBI Taxonomy" id="1490495"/>
    <lineage>
        <taxon>Eukaryota</taxon>
        <taxon>Sar</taxon>
        <taxon>Stramenopiles</taxon>
        <taxon>Oomycota</taxon>
        <taxon>Peronosporomycetes</taxon>
        <taxon>Peronosporales</taxon>
        <taxon>Peronosporaceae</taxon>
        <taxon>Phytophthora</taxon>
    </lineage>
</organism>
<sequence length="557" mass="63008">MWCRGLKRRMCHRRVKDIHELEDIINAILNSEERSSTRENGRGRSHDCGERRTETARVGYRRDLHDRHGRGYDRRMDDSRHTPRASLAKASLSVMMAELQARGSKYGRSGRSKSRDVRRSFEDSSSEDVEGRSTDDDQSGSDYAYPFHSDEHDHHVAAANDSERRTEAIGTYDRSENCGRRGYFPNRILDRSPRHQGQDRREIDERKYDEWNDDSSEGLVSSIARKTGHDYKPENEIKLLSGERLGWMSAQKFDKRVRMRTLIQGAVNDAGTRILLSANAATSDQRNARVVGSEDERIDTKGCRVSARSSTASTSDEDLRPPSHVPGASTPIAVGPQRRPTEDGRVRATRFGQQRWLAAQPSAVELVAYTTPTKILKRPSDSSEGSEFDGDGRTVSVTATTEPLTEWGCYDTLNVSEHPGNDIEFEDYARELAFLPDLTEAAYTMLDYTGAHVRHPPMSVERQDRVVKVLMSHRRIMISSGNALPPPPYGMMCDIDVQGHPPIKQKARRIPLRHLKQLYELLKGLLNADVMLGHARVLYKCTNVQRHTPSTAPTESR</sequence>
<evidence type="ECO:0000313" key="2">
    <source>
        <dbReference type="EMBL" id="GMF28518.1"/>
    </source>
</evidence>
<evidence type="ECO:0000256" key="1">
    <source>
        <dbReference type="SAM" id="MobiDB-lite"/>
    </source>
</evidence>
<feature type="compositionally biased region" description="Basic and acidic residues" evidence="1">
    <location>
        <begin position="113"/>
        <end position="122"/>
    </location>
</feature>
<name>A0A9W6U9B6_9STRA</name>
<proteinExistence type="predicted"/>
<feature type="compositionally biased region" description="Low complexity" evidence="1">
    <location>
        <begin position="304"/>
        <end position="314"/>
    </location>
</feature>
<feature type="region of interest" description="Disordered" evidence="1">
    <location>
        <begin position="101"/>
        <end position="148"/>
    </location>
</feature>